<accession>A0A1N7FIU0</accession>
<keyword evidence="2" id="KW-1185">Reference proteome</keyword>
<evidence type="ECO:0000313" key="2">
    <source>
        <dbReference type="Proteomes" id="UP000187495"/>
    </source>
</evidence>
<gene>
    <name evidence="1" type="ORF">SAMN02745664_11340</name>
</gene>
<dbReference type="AlphaFoldDB" id="A0A1N7FIU0"/>
<reference evidence="2" key="1">
    <citation type="submission" date="2017-01" db="EMBL/GenBank/DDBJ databases">
        <authorList>
            <person name="Varghese N."/>
            <person name="Submissions S."/>
        </authorList>
    </citation>
    <scope>NUCLEOTIDE SEQUENCE [LARGE SCALE GENOMIC DNA]</scope>
    <source>
        <strain evidence="2">DSM 21768</strain>
    </source>
</reference>
<dbReference type="EMBL" id="FTNU01000013">
    <property type="protein sequence ID" value="SIS00243.1"/>
    <property type="molecule type" value="Genomic_DNA"/>
</dbReference>
<evidence type="ECO:0000313" key="1">
    <source>
        <dbReference type="EMBL" id="SIS00243.1"/>
    </source>
</evidence>
<organism evidence="1 2">
    <name type="scientific">Moraxella cuniculi DSM 21768</name>
    <dbReference type="NCBI Taxonomy" id="1122245"/>
    <lineage>
        <taxon>Bacteria</taxon>
        <taxon>Pseudomonadati</taxon>
        <taxon>Pseudomonadota</taxon>
        <taxon>Gammaproteobacteria</taxon>
        <taxon>Moraxellales</taxon>
        <taxon>Moraxellaceae</taxon>
        <taxon>Moraxella</taxon>
    </lineage>
</organism>
<dbReference type="RefSeq" id="WP_076555705.1">
    <property type="nucleotide sequence ID" value="NZ_FTNU01000013.1"/>
</dbReference>
<proteinExistence type="predicted"/>
<protein>
    <submittedName>
        <fullName evidence="1">Uncharacterized protein</fullName>
    </submittedName>
</protein>
<dbReference type="STRING" id="34061.B0189_10285"/>
<name>A0A1N7FIU0_9GAMM</name>
<dbReference type="Proteomes" id="UP000187495">
    <property type="component" value="Unassembled WGS sequence"/>
</dbReference>
<sequence>MKVENKKSVQIQRHCIRIHPSCIPIAELIGRYGTTMPMPMLDIDPDQHPPVVVKLSATEYRLVKNYLAFIRQIDQPSIKVQIDKTNEAISDEMLIRTIGLELCDLFVRQRKIEPEIEQMIFEQSELIFGEKKIHEDICALGGWSYDDLKNARRLRRVKTDLPAFSLADYLYSSGLPTKGVYNEF</sequence>